<dbReference type="EMBL" id="KZ308799">
    <property type="protein sequence ID" value="KAG8234353.1"/>
    <property type="molecule type" value="Genomic_DNA"/>
</dbReference>
<dbReference type="AlphaFoldDB" id="A0A8K0KHD1"/>
<dbReference type="Pfam" id="PF17906">
    <property type="entry name" value="HTH_48"/>
    <property type="match status" value="1"/>
</dbReference>
<dbReference type="GO" id="GO:0016491">
    <property type="term" value="F:oxidoreductase activity"/>
    <property type="evidence" value="ECO:0007669"/>
    <property type="project" value="InterPro"/>
</dbReference>
<dbReference type="Gene3D" id="3.20.20.100">
    <property type="entry name" value="NADP-dependent oxidoreductase domain"/>
    <property type="match status" value="1"/>
</dbReference>
<keyword evidence="4" id="KW-1185">Reference proteome</keyword>
<dbReference type="OrthoDB" id="48988at2759"/>
<dbReference type="GO" id="GO:0005829">
    <property type="term" value="C:cytosol"/>
    <property type="evidence" value="ECO:0007669"/>
    <property type="project" value="TreeGrafter"/>
</dbReference>
<gene>
    <name evidence="3" type="ORF">J437_LFUL014806</name>
</gene>
<feature type="domain" description="NADP-dependent oxidoreductase" evidence="1">
    <location>
        <begin position="34"/>
        <end position="184"/>
    </location>
</feature>
<organism evidence="3 4">
    <name type="scientific">Ladona fulva</name>
    <name type="common">Scarce chaser dragonfly</name>
    <name type="synonym">Libellula fulva</name>
    <dbReference type="NCBI Taxonomy" id="123851"/>
    <lineage>
        <taxon>Eukaryota</taxon>
        <taxon>Metazoa</taxon>
        <taxon>Ecdysozoa</taxon>
        <taxon>Arthropoda</taxon>
        <taxon>Hexapoda</taxon>
        <taxon>Insecta</taxon>
        <taxon>Pterygota</taxon>
        <taxon>Palaeoptera</taxon>
        <taxon>Odonata</taxon>
        <taxon>Epiprocta</taxon>
        <taxon>Anisoptera</taxon>
        <taxon>Libelluloidea</taxon>
        <taxon>Libellulidae</taxon>
        <taxon>Ladona</taxon>
    </lineage>
</organism>
<dbReference type="PANTHER" id="PTHR42686:SF1">
    <property type="entry name" value="GH17980P-RELATED"/>
    <property type="match status" value="1"/>
</dbReference>
<feature type="domain" description="Mos1 transposase HTH" evidence="2">
    <location>
        <begin position="186"/>
        <end position="230"/>
    </location>
</feature>
<dbReference type="InterPro" id="IPR023210">
    <property type="entry name" value="NADP_OxRdtase_dom"/>
</dbReference>
<accession>A0A8K0KHD1</accession>
<proteinExistence type="predicted"/>
<dbReference type="SUPFAM" id="SSF51430">
    <property type="entry name" value="NAD(P)-linked oxidoreductase"/>
    <property type="match status" value="1"/>
</dbReference>
<reference evidence="3" key="2">
    <citation type="submission" date="2017-10" db="EMBL/GenBank/DDBJ databases">
        <title>Ladona fulva Genome sequencing and assembly.</title>
        <authorList>
            <person name="Murali S."/>
            <person name="Richards S."/>
            <person name="Bandaranaike D."/>
            <person name="Bellair M."/>
            <person name="Blankenburg K."/>
            <person name="Chao H."/>
            <person name="Dinh H."/>
            <person name="Doddapaneni H."/>
            <person name="Dugan-Rocha S."/>
            <person name="Elkadiri S."/>
            <person name="Gnanaolivu R."/>
            <person name="Hernandez B."/>
            <person name="Skinner E."/>
            <person name="Javaid M."/>
            <person name="Lee S."/>
            <person name="Li M."/>
            <person name="Ming W."/>
            <person name="Munidasa M."/>
            <person name="Muniz J."/>
            <person name="Nguyen L."/>
            <person name="Hughes D."/>
            <person name="Osuji N."/>
            <person name="Pu L.-L."/>
            <person name="Puazo M."/>
            <person name="Qu C."/>
            <person name="Quiroz J."/>
            <person name="Raj R."/>
            <person name="Weissenberger G."/>
            <person name="Xin Y."/>
            <person name="Zou X."/>
            <person name="Han Y."/>
            <person name="Worley K."/>
            <person name="Muzny D."/>
            <person name="Gibbs R."/>
        </authorList>
    </citation>
    <scope>NUCLEOTIDE SEQUENCE</scope>
    <source>
        <strain evidence="3">Sampled in the wild</strain>
    </source>
</reference>
<evidence type="ECO:0000313" key="3">
    <source>
        <dbReference type="EMBL" id="KAG8234353.1"/>
    </source>
</evidence>
<dbReference type="Proteomes" id="UP000792457">
    <property type="component" value="Unassembled WGS sequence"/>
</dbReference>
<dbReference type="PANTHER" id="PTHR42686">
    <property type="entry name" value="GH17980P-RELATED"/>
    <property type="match status" value="1"/>
</dbReference>
<dbReference type="InterPro" id="IPR041426">
    <property type="entry name" value="Mos1_HTH"/>
</dbReference>
<evidence type="ECO:0000313" key="4">
    <source>
        <dbReference type="Proteomes" id="UP000792457"/>
    </source>
</evidence>
<evidence type="ECO:0000259" key="2">
    <source>
        <dbReference type="Pfam" id="PF17906"/>
    </source>
</evidence>
<dbReference type="InterPro" id="IPR020471">
    <property type="entry name" value="AKR"/>
</dbReference>
<protein>
    <recommendedName>
        <fullName evidence="5">L-galactose dehydrogenase</fullName>
    </recommendedName>
</protein>
<name>A0A8K0KHD1_LADFU</name>
<dbReference type="Pfam" id="PF00248">
    <property type="entry name" value="Aldo_ket_red"/>
    <property type="match status" value="1"/>
</dbReference>
<dbReference type="InterPro" id="IPR036812">
    <property type="entry name" value="NAD(P)_OxRdtase_dom_sf"/>
</dbReference>
<comment type="caution">
    <text evidence="3">The sequence shown here is derived from an EMBL/GenBank/DDBJ whole genome shotgun (WGS) entry which is preliminary data.</text>
</comment>
<evidence type="ECO:0000259" key="1">
    <source>
        <dbReference type="Pfam" id="PF00248"/>
    </source>
</evidence>
<evidence type="ECO:0008006" key="5">
    <source>
        <dbReference type="Google" id="ProtNLM"/>
    </source>
</evidence>
<sequence>MLPPTYVEGFHDLEAVKAMKYNPLGKTGMLVSHLSIGGGALGGFYGEYEEADAIAAVQEAIRKGVNYIDTAPWYGDGRSEALLGKALAGVPRKAYYLATKVGRYKPITEEMFDFSAKRALSSVDKSLDLLKLSYVDIIQVHDVEFAPSLDLIVNETLPALESVVKAGKAHHIGITGYSVNILKDQRVIIRFLHLRGETPIEIHRQMSETCGQGVMDIKNVRSWVRKFKEGRESCDDEVKEPRPRTSRTETMIARVEKVVTEDPRISVRGIASKVGISVGSVETILHDELKMRKSKGVGVINAALTAMGLLTNGGPPDWHPASKDIKEVCAKAAEYCKKSGVEIGRLAVYYALNEVEGPATHLVGINSREITTSNLSLAIGNKAGENAQPFTDLNESCLRKLVL</sequence>
<reference evidence="3" key="1">
    <citation type="submission" date="2013-04" db="EMBL/GenBank/DDBJ databases">
        <authorList>
            <person name="Qu J."/>
            <person name="Murali S.C."/>
            <person name="Bandaranaike D."/>
            <person name="Bellair M."/>
            <person name="Blankenburg K."/>
            <person name="Chao H."/>
            <person name="Dinh H."/>
            <person name="Doddapaneni H."/>
            <person name="Downs B."/>
            <person name="Dugan-Rocha S."/>
            <person name="Elkadiri S."/>
            <person name="Gnanaolivu R.D."/>
            <person name="Hernandez B."/>
            <person name="Javaid M."/>
            <person name="Jayaseelan J.C."/>
            <person name="Lee S."/>
            <person name="Li M."/>
            <person name="Ming W."/>
            <person name="Munidasa M."/>
            <person name="Muniz J."/>
            <person name="Nguyen L."/>
            <person name="Ongeri F."/>
            <person name="Osuji N."/>
            <person name="Pu L.-L."/>
            <person name="Puazo M."/>
            <person name="Qu C."/>
            <person name="Quiroz J."/>
            <person name="Raj R."/>
            <person name="Weissenberger G."/>
            <person name="Xin Y."/>
            <person name="Zou X."/>
            <person name="Han Y."/>
            <person name="Richards S."/>
            <person name="Worley K."/>
            <person name="Muzny D."/>
            <person name="Gibbs R."/>
        </authorList>
    </citation>
    <scope>NUCLEOTIDE SEQUENCE</scope>
    <source>
        <strain evidence="3">Sampled in the wild</strain>
    </source>
</reference>
<dbReference type="PRINTS" id="PR00069">
    <property type="entry name" value="ALDKETRDTASE"/>
</dbReference>